<organism evidence="2 3">
    <name type="scientific">Alteribacter lacisalsi</name>
    <dbReference type="NCBI Taxonomy" id="2045244"/>
    <lineage>
        <taxon>Bacteria</taxon>
        <taxon>Bacillati</taxon>
        <taxon>Bacillota</taxon>
        <taxon>Bacilli</taxon>
        <taxon>Bacillales</taxon>
        <taxon>Bacillaceae</taxon>
        <taxon>Alteribacter</taxon>
    </lineage>
</organism>
<accession>A0A2W0HC36</accession>
<dbReference type="EMBL" id="PDOF01000001">
    <property type="protein sequence ID" value="PYZ98747.1"/>
    <property type="molecule type" value="Genomic_DNA"/>
</dbReference>
<feature type="domain" description="Thioredoxin-like fold" evidence="1">
    <location>
        <begin position="46"/>
        <end position="198"/>
    </location>
</feature>
<sequence length="202" mass="22818">MRLAIYGTFFTVALAAVIFIMFQPPSEQITASSSIDMIHNKNSVLSFGDQDAPVSIVEYSSFQCPNCRTLHENTGSLLKEKIADGTVHYTFKHVAFEHFAFDNVIFEHVTEENSADLETVSHIFSSQPAWSNYSDAADVLKDLKLNSPAGEIDERQVEMEQAMWEFEELGLRGVPTMFINGRQFSGSYDEAFIRNIIEEESR</sequence>
<reference evidence="2 3" key="1">
    <citation type="submission" date="2017-10" db="EMBL/GenBank/DDBJ databases">
        <title>Bacillus sp. nov., a halophilic bacterium isolated from a Yangshapao Lake.</title>
        <authorList>
            <person name="Wang H."/>
        </authorList>
    </citation>
    <scope>NUCLEOTIDE SEQUENCE [LARGE SCALE GENOMIC DNA]</scope>
    <source>
        <strain evidence="2 3">YSP-3</strain>
    </source>
</reference>
<dbReference type="AlphaFoldDB" id="A0A2W0HC36"/>
<dbReference type="Gene3D" id="3.40.30.10">
    <property type="entry name" value="Glutaredoxin"/>
    <property type="match status" value="1"/>
</dbReference>
<dbReference type="SUPFAM" id="SSF52833">
    <property type="entry name" value="Thioredoxin-like"/>
    <property type="match status" value="1"/>
</dbReference>
<evidence type="ECO:0000313" key="2">
    <source>
        <dbReference type="EMBL" id="PYZ98747.1"/>
    </source>
</evidence>
<evidence type="ECO:0000313" key="3">
    <source>
        <dbReference type="Proteomes" id="UP000248066"/>
    </source>
</evidence>
<gene>
    <name evidence="2" type="ORF">CR205_09280</name>
</gene>
<name>A0A2W0HC36_9BACI</name>
<keyword evidence="3" id="KW-1185">Reference proteome</keyword>
<protein>
    <recommendedName>
        <fullName evidence="1">Thioredoxin-like fold domain-containing protein</fullName>
    </recommendedName>
</protein>
<proteinExistence type="predicted"/>
<dbReference type="Pfam" id="PF13462">
    <property type="entry name" value="Thioredoxin_4"/>
    <property type="match status" value="1"/>
</dbReference>
<comment type="caution">
    <text evidence="2">The sequence shown here is derived from an EMBL/GenBank/DDBJ whole genome shotgun (WGS) entry which is preliminary data.</text>
</comment>
<dbReference type="RefSeq" id="WP_110518870.1">
    <property type="nucleotide sequence ID" value="NZ_PDOF01000001.1"/>
</dbReference>
<dbReference type="OrthoDB" id="117402at2"/>
<dbReference type="InterPro" id="IPR036249">
    <property type="entry name" value="Thioredoxin-like_sf"/>
</dbReference>
<dbReference type="Proteomes" id="UP000248066">
    <property type="component" value="Unassembled WGS sequence"/>
</dbReference>
<evidence type="ECO:0000259" key="1">
    <source>
        <dbReference type="Pfam" id="PF13462"/>
    </source>
</evidence>
<dbReference type="InterPro" id="IPR012336">
    <property type="entry name" value="Thioredoxin-like_fold"/>
</dbReference>